<proteinExistence type="predicted"/>
<reference evidence="1" key="1">
    <citation type="submission" date="2018-02" db="EMBL/GenBank/DDBJ databases">
        <title>Rhizophora mucronata_Transcriptome.</title>
        <authorList>
            <person name="Meera S.P."/>
            <person name="Sreeshan A."/>
            <person name="Augustine A."/>
        </authorList>
    </citation>
    <scope>NUCLEOTIDE SEQUENCE</scope>
    <source>
        <tissue evidence="1">Leaf</tissue>
    </source>
</reference>
<sequence length="33" mass="3863">MIMLFEPSVFVMALAIVFTFKNFKLGLRKLEID</sequence>
<dbReference type="EMBL" id="GGEC01054908">
    <property type="protein sequence ID" value="MBX35392.1"/>
    <property type="molecule type" value="Transcribed_RNA"/>
</dbReference>
<protein>
    <submittedName>
        <fullName evidence="1">Uncharacterized protein</fullName>
    </submittedName>
</protein>
<accession>A0A2P2MYU4</accession>
<name>A0A2P2MYU4_RHIMU</name>
<organism evidence="1">
    <name type="scientific">Rhizophora mucronata</name>
    <name type="common">Asiatic mangrove</name>
    <dbReference type="NCBI Taxonomy" id="61149"/>
    <lineage>
        <taxon>Eukaryota</taxon>
        <taxon>Viridiplantae</taxon>
        <taxon>Streptophyta</taxon>
        <taxon>Embryophyta</taxon>
        <taxon>Tracheophyta</taxon>
        <taxon>Spermatophyta</taxon>
        <taxon>Magnoliopsida</taxon>
        <taxon>eudicotyledons</taxon>
        <taxon>Gunneridae</taxon>
        <taxon>Pentapetalae</taxon>
        <taxon>rosids</taxon>
        <taxon>fabids</taxon>
        <taxon>Malpighiales</taxon>
        <taxon>Rhizophoraceae</taxon>
        <taxon>Rhizophora</taxon>
    </lineage>
</organism>
<evidence type="ECO:0000313" key="1">
    <source>
        <dbReference type="EMBL" id="MBX35392.1"/>
    </source>
</evidence>
<dbReference type="AlphaFoldDB" id="A0A2P2MYU4"/>